<evidence type="ECO:0000259" key="5">
    <source>
        <dbReference type="Pfam" id="PF05426"/>
    </source>
</evidence>
<dbReference type="Pfam" id="PF05426">
    <property type="entry name" value="Alginate_lyase"/>
    <property type="match status" value="1"/>
</dbReference>
<dbReference type="Gene3D" id="1.50.10.100">
    <property type="entry name" value="Chondroitin AC/alginate lyase"/>
    <property type="match status" value="1"/>
</dbReference>
<keyword evidence="1 4" id="KW-0732">Signal</keyword>
<evidence type="ECO:0000256" key="3">
    <source>
        <dbReference type="SAM" id="MobiDB-lite"/>
    </source>
</evidence>
<evidence type="ECO:0000256" key="4">
    <source>
        <dbReference type="SAM" id="SignalP"/>
    </source>
</evidence>
<dbReference type="EMBL" id="CAJVPI010000021">
    <property type="protein sequence ID" value="CAG8458448.1"/>
    <property type="molecule type" value="Genomic_DNA"/>
</dbReference>
<accession>A0A9N8YVF4</accession>
<feature type="chain" id="PRO_5040117811" evidence="4">
    <location>
        <begin position="21"/>
        <end position="479"/>
    </location>
</feature>
<dbReference type="GO" id="GO:0016829">
    <property type="term" value="F:lyase activity"/>
    <property type="evidence" value="ECO:0007669"/>
    <property type="project" value="UniProtKB-KW"/>
</dbReference>
<evidence type="ECO:0000313" key="6">
    <source>
        <dbReference type="EMBL" id="CAG8458448.1"/>
    </source>
</evidence>
<comment type="caution">
    <text evidence="6">The sequence shown here is derived from an EMBL/GenBank/DDBJ whole genome shotgun (WGS) entry which is preliminary data.</text>
</comment>
<dbReference type="SUPFAM" id="SSF48230">
    <property type="entry name" value="Chondroitin AC/alginate lyase"/>
    <property type="match status" value="1"/>
</dbReference>
<gene>
    <name evidence="6" type="ORF">PBRASI_LOCUS445</name>
</gene>
<name>A0A9N8YVF4_9GLOM</name>
<keyword evidence="7" id="KW-1185">Reference proteome</keyword>
<dbReference type="GO" id="GO:0042597">
    <property type="term" value="C:periplasmic space"/>
    <property type="evidence" value="ECO:0007669"/>
    <property type="project" value="InterPro"/>
</dbReference>
<evidence type="ECO:0000313" key="7">
    <source>
        <dbReference type="Proteomes" id="UP000789739"/>
    </source>
</evidence>
<dbReference type="InterPro" id="IPR008397">
    <property type="entry name" value="Alginate_lyase_dom"/>
</dbReference>
<dbReference type="OrthoDB" id="63533at2759"/>
<sequence>MKIPTLLAALLTIWISVAEAGLQMDLLDIDGLNTFKAKYLDNPGVASSAVEAIRRKAKQALANPNPYSVINSSVIPPNKDLHEFYSWAPYWWPNCKGIKNVQDEQTDCPYEQKDGQYVPDIGKISDPQDASSMTTDVTTMALAYALSGDDNLAKKTAHLLDTWFLNNKTFMKPELFFGQVIRGKGRNEGRPEGILDLRSFVYVPPVVALLEKSSVGTSLTKGLKAWFSDYSTWLLTSDLGKEEEAAANNHGSFHIAQTATYLHFADRDDEARKLISSYVNGIYKGQINKDGEQPLEAVRTKPFHYQCFNLVALVYIARLSDKLNGTNVWEAKTDQGATIKTAIDFLVPITEGFLADLKNGKKAKEPPDTLTTPLYAARDHYGDPDGRYTALLNKLIGITTGPSEFWTVWNPQALPGLNGTSKAGDDDNSGFDGYDGSGDGWNPYGNSTVSEHSNSGVDNSARVYNRLWVVVMVTVALLI</sequence>
<reference evidence="6" key="1">
    <citation type="submission" date="2021-06" db="EMBL/GenBank/DDBJ databases">
        <authorList>
            <person name="Kallberg Y."/>
            <person name="Tangrot J."/>
            <person name="Rosling A."/>
        </authorList>
    </citation>
    <scope>NUCLEOTIDE SEQUENCE</scope>
    <source>
        <strain evidence="6">BR232B</strain>
    </source>
</reference>
<feature type="region of interest" description="Disordered" evidence="3">
    <location>
        <begin position="417"/>
        <end position="437"/>
    </location>
</feature>
<evidence type="ECO:0000256" key="2">
    <source>
        <dbReference type="ARBA" id="ARBA00023239"/>
    </source>
</evidence>
<organism evidence="6 7">
    <name type="scientific">Paraglomus brasilianum</name>
    <dbReference type="NCBI Taxonomy" id="144538"/>
    <lineage>
        <taxon>Eukaryota</taxon>
        <taxon>Fungi</taxon>
        <taxon>Fungi incertae sedis</taxon>
        <taxon>Mucoromycota</taxon>
        <taxon>Glomeromycotina</taxon>
        <taxon>Glomeromycetes</taxon>
        <taxon>Paraglomerales</taxon>
        <taxon>Paraglomeraceae</taxon>
        <taxon>Paraglomus</taxon>
    </lineage>
</organism>
<evidence type="ECO:0000256" key="1">
    <source>
        <dbReference type="ARBA" id="ARBA00022729"/>
    </source>
</evidence>
<feature type="signal peptide" evidence="4">
    <location>
        <begin position="1"/>
        <end position="20"/>
    </location>
</feature>
<protein>
    <submittedName>
        <fullName evidence="6">11161_t:CDS:1</fullName>
    </submittedName>
</protein>
<dbReference type="AlphaFoldDB" id="A0A9N8YVF4"/>
<keyword evidence="2" id="KW-0456">Lyase</keyword>
<proteinExistence type="predicted"/>
<feature type="domain" description="Alginate lyase" evidence="5">
    <location>
        <begin position="72"/>
        <end position="351"/>
    </location>
</feature>
<dbReference type="Proteomes" id="UP000789739">
    <property type="component" value="Unassembled WGS sequence"/>
</dbReference>
<dbReference type="InterPro" id="IPR008929">
    <property type="entry name" value="Chondroitin_lyas"/>
</dbReference>